<dbReference type="Proteomes" id="UP000236724">
    <property type="component" value="Unassembled WGS sequence"/>
</dbReference>
<dbReference type="EMBL" id="FMSV02000037">
    <property type="protein sequence ID" value="SEH04288.1"/>
    <property type="molecule type" value="Genomic_DNA"/>
</dbReference>
<evidence type="ECO:0000313" key="2">
    <source>
        <dbReference type="Proteomes" id="UP000236724"/>
    </source>
</evidence>
<dbReference type="RefSeq" id="WP_103918368.1">
    <property type="nucleotide sequence ID" value="NZ_FMSV02000037.1"/>
</dbReference>
<accession>A0A1H6F2A9</accession>
<sequence>MHYNANFYRKFERTETHQINPSTVGWVKVHYNANFYRKFERTETHQINPSTVGWVKVHYNANFYRKFERTETHQINPNRRMGRGALQCLIFIVNLNAPKPIKSTQTVGWVEVHYNANFYRKFECTETHQINPNRRMGRGALQCLIFIVNLNAPKPIKST</sequence>
<dbReference type="AlphaFoldDB" id="A0A1H6F2A9"/>
<reference evidence="1 2" key="1">
    <citation type="submission" date="2016-10" db="EMBL/GenBank/DDBJ databases">
        <authorList>
            <person name="de Groot N.N."/>
        </authorList>
    </citation>
    <scope>NUCLEOTIDE SEQUENCE [LARGE SCALE GENOMIC DNA]</scope>
    <source>
        <strain evidence="1">MBHS1</strain>
    </source>
</reference>
<protein>
    <submittedName>
        <fullName evidence="1">Uncharacterized protein</fullName>
    </submittedName>
</protein>
<evidence type="ECO:0000313" key="1">
    <source>
        <dbReference type="EMBL" id="SEH04288.1"/>
    </source>
</evidence>
<proteinExistence type="predicted"/>
<gene>
    <name evidence="1" type="ORF">MBHS_00134</name>
</gene>
<name>A0A1H6F2A9_9GAMM</name>
<keyword evidence="2" id="KW-1185">Reference proteome</keyword>
<organism evidence="1 2">
    <name type="scientific">Candidatus Venteria ishoeyi</name>
    <dbReference type="NCBI Taxonomy" id="1899563"/>
    <lineage>
        <taxon>Bacteria</taxon>
        <taxon>Pseudomonadati</taxon>
        <taxon>Pseudomonadota</taxon>
        <taxon>Gammaproteobacteria</taxon>
        <taxon>Thiotrichales</taxon>
        <taxon>Thiotrichaceae</taxon>
        <taxon>Venteria</taxon>
    </lineage>
</organism>